<dbReference type="PANTHER" id="PTHR37984">
    <property type="entry name" value="PROTEIN CBG26694"/>
    <property type="match status" value="1"/>
</dbReference>
<accession>A0A6G0U6X0</accession>
<dbReference type="GO" id="GO:0003676">
    <property type="term" value="F:nucleic acid binding"/>
    <property type="evidence" value="ECO:0007669"/>
    <property type="project" value="InterPro"/>
</dbReference>
<dbReference type="InterPro" id="IPR001584">
    <property type="entry name" value="Integrase_cat-core"/>
</dbReference>
<dbReference type="GO" id="GO:0015074">
    <property type="term" value="P:DNA integration"/>
    <property type="evidence" value="ECO:0007669"/>
    <property type="project" value="InterPro"/>
</dbReference>
<gene>
    <name evidence="2" type="ORF">AGLY_000418</name>
</gene>
<reference evidence="2 3" key="1">
    <citation type="submission" date="2019-08" db="EMBL/GenBank/DDBJ databases">
        <title>The genome of the soybean aphid Biotype 1, its phylome, world population structure and adaptation to the North American continent.</title>
        <authorList>
            <person name="Giordano R."/>
            <person name="Donthu R.K."/>
            <person name="Hernandez A.G."/>
            <person name="Wright C.L."/>
            <person name="Zimin A.V."/>
        </authorList>
    </citation>
    <scope>NUCLEOTIDE SEQUENCE [LARGE SCALE GENOMIC DNA]</scope>
    <source>
        <tissue evidence="2">Whole aphids</tissue>
    </source>
</reference>
<dbReference type="PROSITE" id="PS50994">
    <property type="entry name" value="INTEGRASE"/>
    <property type="match status" value="1"/>
</dbReference>
<protein>
    <recommendedName>
        <fullName evidence="1">Integrase catalytic domain-containing protein</fullName>
    </recommendedName>
</protein>
<dbReference type="OrthoDB" id="6612741at2759"/>
<dbReference type="InterPro" id="IPR036397">
    <property type="entry name" value="RNaseH_sf"/>
</dbReference>
<dbReference type="SUPFAM" id="SSF53098">
    <property type="entry name" value="Ribonuclease H-like"/>
    <property type="match status" value="1"/>
</dbReference>
<name>A0A6G0U6X0_APHGL</name>
<comment type="caution">
    <text evidence="2">The sequence shown here is derived from an EMBL/GenBank/DDBJ whole genome shotgun (WGS) entry which is preliminary data.</text>
</comment>
<dbReference type="EMBL" id="VYZN01000001">
    <property type="protein sequence ID" value="KAE9544875.1"/>
    <property type="molecule type" value="Genomic_DNA"/>
</dbReference>
<dbReference type="InterPro" id="IPR012337">
    <property type="entry name" value="RNaseH-like_sf"/>
</dbReference>
<keyword evidence="3" id="KW-1185">Reference proteome</keyword>
<dbReference type="AlphaFoldDB" id="A0A6G0U6X0"/>
<feature type="domain" description="Integrase catalytic" evidence="1">
    <location>
        <begin position="1"/>
        <end position="128"/>
    </location>
</feature>
<dbReference type="PANTHER" id="PTHR37984:SF5">
    <property type="entry name" value="PROTEIN NYNRIN-LIKE"/>
    <property type="match status" value="1"/>
</dbReference>
<evidence type="ECO:0000313" key="3">
    <source>
        <dbReference type="Proteomes" id="UP000475862"/>
    </source>
</evidence>
<dbReference type="Proteomes" id="UP000475862">
    <property type="component" value="Unassembled WGS sequence"/>
</dbReference>
<evidence type="ECO:0000313" key="2">
    <source>
        <dbReference type="EMBL" id="KAE9544875.1"/>
    </source>
</evidence>
<evidence type="ECO:0000259" key="1">
    <source>
        <dbReference type="PROSITE" id="PS50994"/>
    </source>
</evidence>
<dbReference type="Gene3D" id="3.30.420.10">
    <property type="entry name" value="Ribonuclease H-like superfamily/Ribonuclease H"/>
    <property type="match status" value="1"/>
</dbReference>
<dbReference type="InterPro" id="IPR050951">
    <property type="entry name" value="Retrovirus_Pol_polyprotein"/>
</dbReference>
<proteinExistence type="predicted"/>
<sequence>MARAQPVLAIRQNTDDDIIKIRDELLMKDSKLFELRNGLADRGTSFTSLAFKQFLEDESVGLTLVAAGTPRANGQVEIVNKSVVPMLAKLSESTNKWGRVLNKVEFAINNTMHRSTGQSPSILLFGINQSGVVNDEIRLMLEKEINTSAAAERIDKAQEVNTAQYNSKRKTPTIYTIDDYVMITNVDVTVGHNKKLIPKFRGPYVIRKVLDHDRYVIGDIDGFQVTQRPFETIVGSDRMKMWIKV</sequence>
<organism evidence="2 3">
    <name type="scientific">Aphis glycines</name>
    <name type="common">Soybean aphid</name>
    <dbReference type="NCBI Taxonomy" id="307491"/>
    <lineage>
        <taxon>Eukaryota</taxon>
        <taxon>Metazoa</taxon>
        <taxon>Ecdysozoa</taxon>
        <taxon>Arthropoda</taxon>
        <taxon>Hexapoda</taxon>
        <taxon>Insecta</taxon>
        <taxon>Pterygota</taxon>
        <taxon>Neoptera</taxon>
        <taxon>Paraneoptera</taxon>
        <taxon>Hemiptera</taxon>
        <taxon>Sternorrhyncha</taxon>
        <taxon>Aphidomorpha</taxon>
        <taxon>Aphidoidea</taxon>
        <taxon>Aphididae</taxon>
        <taxon>Aphidini</taxon>
        <taxon>Aphis</taxon>
        <taxon>Aphis</taxon>
    </lineage>
</organism>